<proteinExistence type="predicted"/>
<dbReference type="Gene3D" id="3.40.50.300">
    <property type="entry name" value="P-loop containing nucleotide triphosphate hydrolases"/>
    <property type="match status" value="1"/>
</dbReference>
<accession>A0A3F3HEL1</accession>
<dbReference type="STRING" id="709323.GCA_001047135_00557"/>
<dbReference type="AlphaFoldDB" id="A0A3F3HEL1"/>
<protein>
    <recommendedName>
        <fullName evidence="2">KAP NTPase domain-containing protein</fullName>
    </recommendedName>
</protein>
<dbReference type="SUPFAM" id="SSF52540">
    <property type="entry name" value="P-loop containing nucleoside triphosphate hydrolases"/>
    <property type="match status" value="1"/>
</dbReference>
<reference evidence="3" key="1">
    <citation type="journal article" date="2015" name="BMC Genomics">
        <title>Comparative genomics of Fructobacillus spp. and Leuconostoc spp. reveals niche-specific evolution of Fructobacillus spp.</title>
        <authorList>
            <person name="Endo A."/>
            <person name="Tanizawa Y."/>
            <person name="Tanaka N."/>
            <person name="Maeno S."/>
            <person name="Kumar H."/>
            <person name="Shiwa Y."/>
            <person name="Okada S."/>
            <person name="Yoshikawa H."/>
            <person name="Dicks L."/>
            <person name="Nakagawa J."/>
            <person name="Arita M."/>
        </authorList>
    </citation>
    <scope>NUCLEOTIDE SEQUENCE [LARGE SCALE GENOMIC DNA]</scope>
    <source>
        <strain evidence="3">F214-1</strain>
    </source>
</reference>
<organism evidence="3">
    <name type="scientific">Fructobacillus tropaeoli</name>
    <dbReference type="NCBI Taxonomy" id="709323"/>
    <lineage>
        <taxon>Bacteria</taxon>
        <taxon>Bacillati</taxon>
        <taxon>Bacillota</taxon>
        <taxon>Bacilli</taxon>
        <taxon>Lactobacillales</taxon>
        <taxon>Lactobacillaceae</taxon>
        <taxon>Fructobacillus</taxon>
    </lineage>
</organism>
<evidence type="ECO:0000313" key="3">
    <source>
        <dbReference type="EMBL" id="GAP04013.1"/>
    </source>
</evidence>
<dbReference type="Pfam" id="PF07693">
    <property type="entry name" value="KAP_NTPase"/>
    <property type="match status" value="1"/>
</dbReference>
<feature type="domain" description="KAP NTPase" evidence="2">
    <location>
        <begin position="10"/>
        <end position="151"/>
    </location>
</feature>
<dbReference type="InterPro" id="IPR011646">
    <property type="entry name" value="KAP_P-loop"/>
</dbReference>
<feature type="coiled-coil region" evidence="1">
    <location>
        <begin position="386"/>
        <end position="413"/>
    </location>
</feature>
<dbReference type="InterPro" id="IPR027417">
    <property type="entry name" value="P-loop_NTPase"/>
</dbReference>
<dbReference type="Proteomes" id="UP000064514">
    <property type="component" value="Unassembled WGS sequence"/>
</dbReference>
<dbReference type="EMBL" id="DF968079">
    <property type="protein sequence ID" value="GAP04013.1"/>
    <property type="molecule type" value="Genomic_DNA"/>
</dbReference>
<keyword evidence="1" id="KW-0175">Coiled coil</keyword>
<evidence type="ECO:0000256" key="1">
    <source>
        <dbReference type="SAM" id="Coils"/>
    </source>
</evidence>
<name>A0A3F3HEL1_9LACO</name>
<dbReference type="RefSeq" id="WP_114679970.1">
    <property type="nucleotide sequence ID" value="NZ_DF968079.1"/>
</dbReference>
<sequence>MNLENSQLLESLSNYVNSDDQFAVMIDGPWGSGKTYFLKNTVVPHICGEHKVVYFSVYGYESLAKLKSELIGKLFISSFGKNQDKEDQFKTQDIVSIVNEVGGAVWDKFATFKTLAATTENYVINKRLRSQVLDSSPVLIIDDLERISRDIHTSDLIGFLLTDIIETYGYRVIVVGNAKEIRDDEINEFNMTREKVVSRIFPFTYDFNNIRQEFFQGSGNRFLQEDSEWLVEIVADHARRNGEQINLRTLEFILTTFTIIDRELNQYWESNTQGKVDGLQIKRSVFANLFVIATEYRQGKLTRENLELIAQILNTRSFFFMHMKDDEEKSLAEKITLKYHDDTNLKQVIMYDNSVNEAVFSGVFDAASFIKSWIQLFRPRGKASSLDKVANFREMTDKQLEELERQLLNDVQKPDISIKDVLSTINNFLFFDQSDLYFCKEDYLAVLLESLKNAVNKAVLENKPTYDRGDIGFMYSVIATDNDILKRVRDILESGDKAKHELQTEQLVTAIFDDNYELMRDFTQSGLNANIFREILDSSQLDSELLTAGSKANLLDRYLHHEYIRITNSKDFHSGENADISELIQKVEEFINESLDIGRIDRFNLRNLLKTLREILSKFSE</sequence>
<evidence type="ECO:0000259" key="2">
    <source>
        <dbReference type="Pfam" id="PF07693"/>
    </source>
</evidence>
<gene>
    <name evidence="3" type="ORF">FTRO_0021840</name>
</gene>